<comment type="caution">
    <text evidence="2">The sequence shown here is derived from an EMBL/GenBank/DDBJ whole genome shotgun (WGS) entry which is preliminary data.</text>
</comment>
<reference evidence="2 3" key="1">
    <citation type="journal article" date="2023" name="Genes (Basel)">
        <title>Chromosome-Level Genome Assembly and Circadian Gene Repertoire of the Patagonia Blennie Eleginops maclovinus-The Closest Ancestral Proxy of Antarctic Cryonotothenioids.</title>
        <authorList>
            <person name="Cheng C.C."/>
            <person name="Rivera-Colon A.G."/>
            <person name="Minhas B.F."/>
            <person name="Wilson L."/>
            <person name="Rayamajhi N."/>
            <person name="Vargas-Chacoff L."/>
            <person name="Catchen J.M."/>
        </authorList>
    </citation>
    <scope>NUCLEOTIDE SEQUENCE [LARGE SCALE GENOMIC DNA]</scope>
    <source>
        <strain evidence="2">JMC-PN-2008</strain>
    </source>
</reference>
<sequence>MEEFGEDSFPEDSGRQRLFPDSAGASVWAPLHKAIIVLVMGSLMCAAGGLLYLLLSLGVTDTSRSVASACLSLGLVLVLMGLMWIPVLKERQRRKGYCQAA</sequence>
<protein>
    <submittedName>
        <fullName evidence="2">Uncharacterized protein</fullName>
    </submittedName>
</protein>
<proteinExistence type="predicted"/>
<gene>
    <name evidence="2" type="ORF">PBY51_001412</name>
</gene>
<dbReference type="Proteomes" id="UP001346869">
    <property type="component" value="Unassembled WGS sequence"/>
</dbReference>
<evidence type="ECO:0000313" key="3">
    <source>
        <dbReference type="Proteomes" id="UP001346869"/>
    </source>
</evidence>
<dbReference type="Pfam" id="PF15099">
    <property type="entry name" value="PIRT"/>
    <property type="match status" value="1"/>
</dbReference>
<keyword evidence="1" id="KW-1133">Transmembrane helix</keyword>
<name>A0AAN8A040_ELEMC</name>
<keyword evidence="1" id="KW-0472">Membrane</keyword>
<feature type="transmembrane region" description="Helical" evidence="1">
    <location>
        <begin position="34"/>
        <end position="54"/>
    </location>
</feature>
<dbReference type="AlphaFoldDB" id="A0AAN8A040"/>
<evidence type="ECO:0000313" key="2">
    <source>
        <dbReference type="EMBL" id="KAK5850541.1"/>
    </source>
</evidence>
<evidence type="ECO:0000256" key="1">
    <source>
        <dbReference type="SAM" id="Phobius"/>
    </source>
</evidence>
<keyword evidence="1" id="KW-0812">Transmembrane</keyword>
<dbReference type="InterPro" id="IPR028068">
    <property type="entry name" value="PIRT"/>
</dbReference>
<reference evidence="2 3" key="2">
    <citation type="journal article" date="2023" name="Mol. Biol. Evol.">
        <title>Genomics of Secondarily Temperate Adaptation in the Only Non-Antarctic Icefish.</title>
        <authorList>
            <person name="Rivera-Colon A.G."/>
            <person name="Rayamajhi N."/>
            <person name="Minhas B.F."/>
            <person name="Madrigal G."/>
            <person name="Bilyk K.T."/>
            <person name="Yoon V."/>
            <person name="Hune M."/>
            <person name="Gregory S."/>
            <person name="Cheng C.H.C."/>
            <person name="Catchen J.M."/>
        </authorList>
    </citation>
    <scope>NUCLEOTIDE SEQUENCE [LARGE SCALE GENOMIC DNA]</scope>
    <source>
        <strain evidence="2">JMC-PN-2008</strain>
    </source>
</reference>
<dbReference type="EMBL" id="JAUZQC010000022">
    <property type="protein sequence ID" value="KAK5850541.1"/>
    <property type="molecule type" value="Genomic_DNA"/>
</dbReference>
<keyword evidence="3" id="KW-1185">Reference proteome</keyword>
<feature type="transmembrane region" description="Helical" evidence="1">
    <location>
        <begin position="66"/>
        <end position="85"/>
    </location>
</feature>
<accession>A0AAN8A040</accession>
<organism evidence="2 3">
    <name type="scientific">Eleginops maclovinus</name>
    <name type="common">Patagonian blennie</name>
    <name type="synonym">Eleginus maclovinus</name>
    <dbReference type="NCBI Taxonomy" id="56733"/>
    <lineage>
        <taxon>Eukaryota</taxon>
        <taxon>Metazoa</taxon>
        <taxon>Chordata</taxon>
        <taxon>Craniata</taxon>
        <taxon>Vertebrata</taxon>
        <taxon>Euteleostomi</taxon>
        <taxon>Actinopterygii</taxon>
        <taxon>Neopterygii</taxon>
        <taxon>Teleostei</taxon>
        <taxon>Neoteleostei</taxon>
        <taxon>Acanthomorphata</taxon>
        <taxon>Eupercaria</taxon>
        <taxon>Perciformes</taxon>
        <taxon>Notothenioidei</taxon>
        <taxon>Eleginopidae</taxon>
        <taxon>Eleginops</taxon>
    </lineage>
</organism>